<comment type="catalytic activity">
    <reaction evidence="13">
        <text>(5Z,8Z,11Z,14Z)-eicosatetraenoyl-CoA + H2O = (5Z,8Z,11Z,14Z)-eicosatetraenoate + CoA + H(+)</text>
        <dbReference type="Rhea" id="RHEA:40151"/>
        <dbReference type="ChEBI" id="CHEBI:15377"/>
        <dbReference type="ChEBI" id="CHEBI:15378"/>
        <dbReference type="ChEBI" id="CHEBI:32395"/>
        <dbReference type="ChEBI" id="CHEBI:57287"/>
        <dbReference type="ChEBI" id="CHEBI:57368"/>
    </reaction>
    <physiologicalReaction direction="left-to-right" evidence="13">
        <dbReference type="Rhea" id="RHEA:40152"/>
    </physiologicalReaction>
</comment>
<comment type="catalytic activity">
    <reaction evidence="23">
        <text>tetradecanoyl-CoA + H2O = tetradecanoate + CoA + H(+)</text>
        <dbReference type="Rhea" id="RHEA:40119"/>
        <dbReference type="ChEBI" id="CHEBI:15377"/>
        <dbReference type="ChEBI" id="CHEBI:15378"/>
        <dbReference type="ChEBI" id="CHEBI:30807"/>
        <dbReference type="ChEBI" id="CHEBI:57287"/>
        <dbReference type="ChEBI" id="CHEBI:57385"/>
    </reaction>
    <physiologicalReaction direction="left-to-right" evidence="23">
        <dbReference type="Rhea" id="RHEA:40120"/>
    </physiologicalReaction>
</comment>
<protein>
    <recommendedName>
        <fullName evidence="17">Acyl-coenzyme A thioesterase THEM4</fullName>
        <ecNumber evidence="16">3.1.2.2</ecNumber>
    </recommendedName>
    <alternativeName>
        <fullName evidence="18">Thioesterase superfamily member 4</fullName>
    </alternativeName>
</protein>
<evidence type="ECO:0000256" key="18">
    <source>
        <dbReference type="ARBA" id="ARBA00043210"/>
    </source>
</evidence>
<keyword evidence="6" id="KW-0053">Apoptosis</keyword>
<evidence type="ECO:0000256" key="23">
    <source>
        <dbReference type="ARBA" id="ARBA00048180"/>
    </source>
</evidence>
<keyword evidence="8" id="KW-0276">Fatty acid metabolism</keyword>
<comment type="catalytic activity">
    <reaction evidence="21">
        <text>decanoyl-CoA + H2O = decanoate + CoA + H(+)</text>
        <dbReference type="Rhea" id="RHEA:40059"/>
        <dbReference type="ChEBI" id="CHEBI:15377"/>
        <dbReference type="ChEBI" id="CHEBI:15378"/>
        <dbReference type="ChEBI" id="CHEBI:27689"/>
        <dbReference type="ChEBI" id="CHEBI:57287"/>
        <dbReference type="ChEBI" id="CHEBI:61430"/>
    </reaction>
    <physiologicalReaction direction="left-to-right" evidence="21">
        <dbReference type="Rhea" id="RHEA:40060"/>
    </physiologicalReaction>
</comment>
<evidence type="ECO:0000256" key="5">
    <source>
        <dbReference type="ARBA" id="ARBA00022490"/>
    </source>
</evidence>
<keyword evidence="27" id="KW-1185">Reference proteome</keyword>
<evidence type="ECO:0000256" key="24">
    <source>
        <dbReference type="SAM" id="MobiDB-lite"/>
    </source>
</evidence>
<dbReference type="PANTHER" id="PTHR12418:SF19">
    <property type="entry name" value="ACYL-COENZYME A THIOESTERASE THEM4"/>
    <property type="match status" value="1"/>
</dbReference>
<comment type="catalytic activity">
    <reaction evidence="22">
        <text>dodecanoyl-CoA + H2O = dodecanoate + CoA + H(+)</text>
        <dbReference type="Rhea" id="RHEA:30135"/>
        <dbReference type="ChEBI" id="CHEBI:15377"/>
        <dbReference type="ChEBI" id="CHEBI:15378"/>
        <dbReference type="ChEBI" id="CHEBI:18262"/>
        <dbReference type="ChEBI" id="CHEBI:57287"/>
        <dbReference type="ChEBI" id="CHEBI:57375"/>
    </reaction>
    <physiologicalReaction direction="left-to-right" evidence="22">
        <dbReference type="Rhea" id="RHEA:30136"/>
    </physiologicalReaction>
</comment>
<evidence type="ECO:0000256" key="10">
    <source>
        <dbReference type="ARBA" id="ARBA00023098"/>
    </source>
</evidence>
<evidence type="ECO:0000256" key="8">
    <source>
        <dbReference type="ARBA" id="ARBA00022832"/>
    </source>
</evidence>
<gene>
    <name evidence="26" type="ORF">GCM10010439_41940</name>
</gene>
<name>A0ABN3UCX8_9ACTN</name>
<evidence type="ECO:0000256" key="19">
    <source>
        <dbReference type="ARBA" id="ARBA00047588"/>
    </source>
</evidence>
<evidence type="ECO:0000256" key="13">
    <source>
        <dbReference type="ARBA" id="ARBA00035852"/>
    </source>
</evidence>
<evidence type="ECO:0000259" key="25">
    <source>
        <dbReference type="Pfam" id="PF03061"/>
    </source>
</evidence>
<evidence type="ECO:0000256" key="15">
    <source>
        <dbReference type="ARBA" id="ARBA00038456"/>
    </source>
</evidence>
<evidence type="ECO:0000256" key="12">
    <source>
        <dbReference type="ARBA" id="ARBA00023273"/>
    </source>
</evidence>
<comment type="subcellular location">
    <subcellularLocation>
        <location evidence="3">Cell projection</location>
        <location evidence="3">Ruffle membrane</location>
    </subcellularLocation>
    <subcellularLocation>
        <location evidence="2">Cytoplasm</location>
    </subcellularLocation>
    <subcellularLocation>
        <location evidence="1">Membrane</location>
        <topology evidence="1">Peripheral membrane protein</topology>
    </subcellularLocation>
</comment>
<evidence type="ECO:0000256" key="22">
    <source>
        <dbReference type="ARBA" id="ARBA00048074"/>
    </source>
</evidence>
<dbReference type="Pfam" id="PF03061">
    <property type="entry name" value="4HBT"/>
    <property type="match status" value="1"/>
</dbReference>
<dbReference type="PANTHER" id="PTHR12418">
    <property type="entry name" value="ACYL-COENZYME A THIOESTERASE THEM4"/>
    <property type="match status" value="1"/>
</dbReference>
<keyword evidence="9" id="KW-0809">Transit peptide</keyword>
<reference evidence="26 27" key="1">
    <citation type="journal article" date="2019" name="Int. J. Syst. Evol. Microbiol.">
        <title>The Global Catalogue of Microorganisms (GCM) 10K type strain sequencing project: providing services to taxonomists for standard genome sequencing and annotation.</title>
        <authorList>
            <consortium name="The Broad Institute Genomics Platform"/>
            <consortium name="The Broad Institute Genome Sequencing Center for Infectious Disease"/>
            <person name="Wu L."/>
            <person name="Ma J."/>
        </authorList>
    </citation>
    <scope>NUCLEOTIDE SEQUENCE [LARGE SCALE GENOMIC DNA]</scope>
    <source>
        <strain evidence="26 27">JCM 8201</strain>
    </source>
</reference>
<evidence type="ECO:0000256" key="9">
    <source>
        <dbReference type="ARBA" id="ARBA00022946"/>
    </source>
</evidence>
<evidence type="ECO:0000256" key="7">
    <source>
        <dbReference type="ARBA" id="ARBA00022801"/>
    </source>
</evidence>
<evidence type="ECO:0000313" key="27">
    <source>
        <dbReference type="Proteomes" id="UP001501842"/>
    </source>
</evidence>
<feature type="region of interest" description="Disordered" evidence="24">
    <location>
        <begin position="1"/>
        <end position="26"/>
    </location>
</feature>
<dbReference type="SUPFAM" id="SSF54637">
    <property type="entry name" value="Thioesterase/thiol ester dehydrase-isomerase"/>
    <property type="match status" value="1"/>
</dbReference>
<dbReference type="EC" id="3.1.2.2" evidence="16"/>
<dbReference type="InterPro" id="IPR006683">
    <property type="entry name" value="Thioestr_dom"/>
</dbReference>
<evidence type="ECO:0000256" key="3">
    <source>
        <dbReference type="ARBA" id="ARBA00004632"/>
    </source>
</evidence>
<dbReference type="Proteomes" id="UP001501842">
    <property type="component" value="Unassembled WGS sequence"/>
</dbReference>
<comment type="catalytic activity">
    <reaction evidence="20">
        <text>hexadecanoyl-CoA + H2O = hexadecanoate + CoA + H(+)</text>
        <dbReference type="Rhea" id="RHEA:16645"/>
        <dbReference type="ChEBI" id="CHEBI:7896"/>
        <dbReference type="ChEBI" id="CHEBI:15377"/>
        <dbReference type="ChEBI" id="CHEBI:15378"/>
        <dbReference type="ChEBI" id="CHEBI:57287"/>
        <dbReference type="ChEBI" id="CHEBI:57379"/>
        <dbReference type="EC" id="3.1.2.2"/>
    </reaction>
    <physiologicalReaction direction="left-to-right" evidence="20">
        <dbReference type="Rhea" id="RHEA:16646"/>
    </physiologicalReaction>
</comment>
<dbReference type="EMBL" id="BAAATZ010000017">
    <property type="protein sequence ID" value="GAA2729983.1"/>
    <property type="molecule type" value="Genomic_DNA"/>
</dbReference>
<keyword evidence="5" id="KW-0963">Cytoplasm</keyword>
<evidence type="ECO:0000256" key="4">
    <source>
        <dbReference type="ARBA" id="ARBA00022475"/>
    </source>
</evidence>
<evidence type="ECO:0000256" key="11">
    <source>
        <dbReference type="ARBA" id="ARBA00023136"/>
    </source>
</evidence>
<evidence type="ECO:0000256" key="20">
    <source>
        <dbReference type="ARBA" id="ARBA00047734"/>
    </source>
</evidence>
<comment type="caution">
    <text evidence="26">The sequence shown here is derived from an EMBL/GenBank/DDBJ whole genome shotgun (WGS) entry which is preliminary data.</text>
</comment>
<evidence type="ECO:0000256" key="17">
    <source>
        <dbReference type="ARBA" id="ARBA00040123"/>
    </source>
</evidence>
<evidence type="ECO:0000256" key="6">
    <source>
        <dbReference type="ARBA" id="ARBA00022703"/>
    </source>
</evidence>
<keyword evidence="12" id="KW-0966">Cell projection</keyword>
<proteinExistence type="inferred from homology"/>
<dbReference type="InterPro" id="IPR052365">
    <property type="entry name" value="THEM4/THEM5_acyl-CoA_thioest"/>
</dbReference>
<keyword evidence="10" id="KW-0443">Lipid metabolism</keyword>
<dbReference type="InterPro" id="IPR029069">
    <property type="entry name" value="HotDog_dom_sf"/>
</dbReference>
<keyword evidence="4" id="KW-1003">Cell membrane</keyword>
<keyword evidence="7" id="KW-0378">Hydrolase</keyword>
<evidence type="ECO:0000313" key="26">
    <source>
        <dbReference type="EMBL" id="GAA2729983.1"/>
    </source>
</evidence>
<accession>A0ABN3UCX8</accession>
<organism evidence="26 27">
    <name type="scientific">Actinocorallia aurantiaca</name>
    <dbReference type="NCBI Taxonomy" id="46204"/>
    <lineage>
        <taxon>Bacteria</taxon>
        <taxon>Bacillati</taxon>
        <taxon>Actinomycetota</taxon>
        <taxon>Actinomycetes</taxon>
        <taxon>Streptosporangiales</taxon>
        <taxon>Thermomonosporaceae</taxon>
        <taxon>Actinocorallia</taxon>
    </lineage>
</organism>
<evidence type="ECO:0000256" key="1">
    <source>
        <dbReference type="ARBA" id="ARBA00004170"/>
    </source>
</evidence>
<keyword evidence="11" id="KW-0472">Membrane</keyword>
<dbReference type="RefSeq" id="WP_344452262.1">
    <property type="nucleotide sequence ID" value="NZ_BAAATZ010000017.1"/>
</dbReference>
<comment type="similarity">
    <text evidence="15">Belongs to the THEM4/THEM5 thioesterase family.</text>
</comment>
<dbReference type="Gene3D" id="3.10.129.10">
    <property type="entry name" value="Hotdog Thioesterase"/>
    <property type="match status" value="1"/>
</dbReference>
<evidence type="ECO:0000256" key="16">
    <source>
        <dbReference type="ARBA" id="ARBA00038848"/>
    </source>
</evidence>
<dbReference type="CDD" id="cd03443">
    <property type="entry name" value="PaaI_thioesterase"/>
    <property type="match status" value="1"/>
</dbReference>
<sequence length="208" mass="22839">MAETSDQGVTGDPHWNLTPLPADRGAPDLPRLAEALREFNDLMTGAVAPPDLVKEMLRQVEAFNSELRAHQVPERDQIIGRIDVPGRAQGLIPVVHTDSSGPDHLHGRVRFGRYYLGRNGAVYGGAIPLLFDSLLGRVSNGGGRLPSRTAYLHVDYRSITPIGTDLRFEARFVREEGRKRFIEGALYNGDTLCAEAEGLFITLRPGQA</sequence>
<evidence type="ECO:0000256" key="14">
    <source>
        <dbReference type="ARBA" id="ARBA00037002"/>
    </source>
</evidence>
<evidence type="ECO:0000256" key="2">
    <source>
        <dbReference type="ARBA" id="ARBA00004496"/>
    </source>
</evidence>
<evidence type="ECO:0000256" key="21">
    <source>
        <dbReference type="ARBA" id="ARBA00047969"/>
    </source>
</evidence>
<comment type="catalytic activity">
    <reaction evidence="19">
        <text>octanoyl-CoA + H2O = octanoate + CoA + H(+)</text>
        <dbReference type="Rhea" id="RHEA:30143"/>
        <dbReference type="ChEBI" id="CHEBI:15377"/>
        <dbReference type="ChEBI" id="CHEBI:15378"/>
        <dbReference type="ChEBI" id="CHEBI:25646"/>
        <dbReference type="ChEBI" id="CHEBI:57287"/>
        <dbReference type="ChEBI" id="CHEBI:57386"/>
    </reaction>
    <physiologicalReaction direction="left-to-right" evidence="19">
        <dbReference type="Rhea" id="RHEA:30144"/>
    </physiologicalReaction>
</comment>
<feature type="domain" description="Thioesterase" evidence="25">
    <location>
        <begin position="119"/>
        <end position="191"/>
    </location>
</feature>
<comment type="catalytic activity">
    <reaction evidence="14">
        <text>(9Z)-octadecenoyl-CoA + H2O = (9Z)-octadecenoate + CoA + H(+)</text>
        <dbReference type="Rhea" id="RHEA:40139"/>
        <dbReference type="ChEBI" id="CHEBI:15377"/>
        <dbReference type="ChEBI" id="CHEBI:15378"/>
        <dbReference type="ChEBI" id="CHEBI:30823"/>
        <dbReference type="ChEBI" id="CHEBI:57287"/>
        <dbReference type="ChEBI" id="CHEBI:57387"/>
    </reaction>
    <physiologicalReaction direction="left-to-right" evidence="14">
        <dbReference type="Rhea" id="RHEA:40140"/>
    </physiologicalReaction>
</comment>